<dbReference type="EMBL" id="VXIV02001582">
    <property type="protein sequence ID" value="KAF6031646.1"/>
    <property type="molecule type" value="Genomic_DNA"/>
</dbReference>
<gene>
    <name evidence="1" type="ORF">EB796_010041</name>
</gene>
<evidence type="ECO:0000313" key="1">
    <source>
        <dbReference type="EMBL" id="KAF6031646.1"/>
    </source>
</evidence>
<name>A0A7J7K225_BUGNE</name>
<proteinExistence type="predicted"/>
<accession>A0A7J7K225</accession>
<dbReference type="Proteomes" id="UP000593567">
    <property type="component" value="Unassembled WGS sequence"/>
</dbReference>
<keyword evidence="2" id="KW-1185">Reference proteome</keyword>
<sequence length="121" mass="12625">MVEPSKASYAVSALINGQAAVRGNGIKQLNGPSIKGELKHPTDVNSTNINISSLKKLHYPLTPSSDTSDITSSADLIHITSLPGESGDTATSRQIIVSNKEYTDSAGLNSIPDVASTMEVS</sequence>
<reference evidence="1" key="1">
    <citation type="submission" date="2020-06" db="EMBL/GenBank/DDBJ databases">
        <title>Draft genome of Bugula neritina, a colonial animal packing powerful symbionts and potential medicines.</title>
        <authorList>
            <person name="Rayko M."/>
        </authorList>
    </citation>
    <scope>NUCLEOTIDE SEQUENCE [LARGE SCALE GENOMIC DNA]</scope>
    <source>
        <strain evidence="1">Kwan_BN1</strain>
    </source>
</reference>
<evidence type="ECO:0000313" key="2">
    <source>
        <dbReference type="Proteomes" id="UP000593567"/>
    </source>
</evidence>
<comment type="caution">
    <text evidence="1">The sequence shown here is derived from an EMBL/GenBank/DDBJ whole genome shotgun (WGS) entry which is preliminary data.</text>
</comment>
<organism evidence="1 2">
    <name type="scientific">Bugula neritina</name>
    <name type="common">Brown bryozoan</name>
    <name type="synonym">Sertularia neritina</name>
    <dbReference type="NCBI Taxonomy" id="10212"/>
    <lineage>
        <taxon>Eukaryota</taxon>
        <taxon>Metazoa</taxon>
        <taxon>Spiralia</taxon>
        <taxon>Lophotrochozoa</taxon>
        <taxon>Bryozoa</taxon>
        <taxon>Gymnolaemata</taxon>
        <taxon>Cheilostomatida</taxon>
        <taxon>Flustrina</taxon>
        <taxon>Buguloidea</taxon>
        <taxon>Bugulidae</taxon>
        <taxon>Bugula</taxon>
    </lineage>
</organism>
<dbReference type="AlphaFoldDB" id="A0A7J7K225"/>
<protein>
    <submittedName>
        <fullName evidence="1">Uncharacterized protein</fullName>
    </submittedName>
</protein>